<dbReference type="InterPro" id="IPR018499">
    <property type="entry name" value="Tetraspanin/Peripherin"/>
</dbReference>
<dbReference type="EMBL" id="JBEDNZ010000015">
    <property type="protein sequence ID" value="KAL0829452.1"/>
    <property type="molecule type" value="Genomic_DNA"/>
</dbReference>
<sequence>MCCAEFLVKYILFFVNLLFTIAGIALIALGIAVLVQTNEILDLIPVNINAIPISVIVLGSVIFVIAFFGCCGAIRESRCLLTMYFICMAILAAGKIYLATVIFNGLNTIQGTVEGWVDTAFANENLRKTFHVLETLFECCGTTGADSYVGIYPITPPSCCASGVEVCNDELAFGGCRIRLGSYFERFGEIIGGVLIGVIIVELVAMLFGMFMCWAVSNNRKRRY</sequence>
<proteinExistence type="inferred from homology"/>
<feature type="transmembrane region" description="Helical" evidence="7">
    <location>
        <begin position="190"/>
        <end position="216"/>
    </location>
</feature>
<feature type="transmembrane region" description="Helical" evidence="7">
    <location>
        <begin position="81"/>
        <end position="103"/>
    </location>
</feature>
<comment type="subcellular location">
    <subcellularLocation>
        <location evidence="1 7">Membrane</location>
        <topology evidence="1 7">Multi-pass membrane protein</topology>
    </subcellularLocation>
</comment>
<dbReference type="PRINTS" id="PR00259">
    <property type="entry name" value="TMFOUR"/>
</dbReference>
<comment type="similarity">
    <text evidence="2 7">Belongs to the tetraspanin (TM4SF) family.</text>
</comment>
<accession>A0ABD0SUM1</accession>
<feature type="disulfide bond" evidence="6">
    <location>
        <begin position="140"/>
        <end position="160"/>
    </location>
</feature>
<organism evidence="8 9">
    <name type="scientific">Loxostege sticticalis</name>
    <name type="common">Beet webworm moth</name>
    <dbReference type="NCBI Taxonomy" id="481309"/>
    <lineage>
        <taxon>Eukaryota</taxon>
        <taxon>Metazoa</taxon>
        <taxon>Ecdysozoa</taxon>
        <taxon>Arthropoda</taxon>
        <taxon>Hexapoda</taxon>
        <taxon>Insecta</taxon>
        <taxon>Pterygota</taxon>
        <taxon>Neoptera</taxon>
        <taxon>Endopterygota</taxon>
        <taxon>Lepidoptera</taxon>
        <taxon>Glossata</taxon>
        <taxon>Ditrysia</taxon>
        <taxon>Pyraloidea</taxon>
        <taxon>Crambidae</taxon>
        <taxon>Pyraustinae</taxon>
        <taxon>Loxostege</taxon>
    </lineage>
</organism>
<feature type="transmembrane region" description="Helical" evidence="7">
    <location>
        <begin position="12"/>
        <end position="35"/>
    </location>
</feature>
<dbReference type="Pfam" id="PF00335">
    <property type="entry name" value="Tetraspanin"/>
    <property type="match status" value="1"/>
</dbReference>
<feature type="disulfide bond" evidence="6">
    <location>
        <begin position="139"/>
        <end position="176"/>
    </location>
</feature>
<dbReference type="AlphaFoldDB" id="A0ABD0SUM1"/>
<name>A0ABD0SUM1_LOXSC</name>
<evidence type="ECO:0000256" key="6">
    <source>
        <dbReference type="PIRSR" id="PIRSR002419-1"/>
    </source>
</evidence>
<evidence type="ECO:0000313" key="9">
    <source>
        <dbReference type="Proteomes" id="UP001549921"/>
    </source>
</evidence>
<keyword evidence="5 7" id="KW-0472">Membrane</keyword>
<evidence type="ECO:0000256" key="7">
    <source>
        <dbReference type="RuleBase" id="RU361218"/>
    </source>
</evidence>
<dbReference type="PROSITE" id="PS00421">
    <property type="entry name" value="TM4_1"/>
    <property type="match status" value="1"/>
</dbReference>
<evidence type="ECO:0000256" key="2">
    <source>
        <dbReference type="ARBA" id="ARBA00006840"/>
    </source>
</evidence>
<evidence type="ECO:0000256" key="3">
    <source>
        <dbReference type="ARBA" id="ARBA00022692"/>
    </source>
</evidence>
<dbReference type="GO" id="GO:0016020">
    <property type="term" value="C:membrane"/>
    <property type="evidence" value="ECO:0007669"/>
    <property type="project" value="UniProtKB-SubCell"/>
</dbReference>
<keyword evidence="6" id="KW-1015">Disulfide bond</keyword>
<dbReference type="CDD" id="cd03127">
    <property type="entry name" value="tetraspanin_LEL"/>
    <property type="match status" value="1"/>
</dbReference>
<gene>
    <name evidence="8" type="ORF">ABMA28_004219</name>
</gene>
<protein>
    <recommendedName>
        <fullName evidence="7">Tetraspanin</fullName>
    </recommendedName>
</protein>
<dbReference type="InterPro" id="IPR000301">
    <property type="entry name" value="Tetraspanin_animals"/>
</dbReference>
<evidence type="ECO:0000256" key="1">
    <source>
        <dbReference type="ARBA" id="ARBA00004141"/>
    </source>
</evidence>
<keyword evidence="4 7" id="KW-1133">Transmembrane helix</keyword>
<evidence type="ECO:0000256" key="4">
    <source>
        <dbReference type="ARBA" id="ARBA00022989"/>
    </source>
</evidence>
<dbReference type="SUPFAM" id="SSF48652">
    <property type="entry name" value="Tetraspanin"/>
    <property type="match status" value="1"/>
</dbReference>
<dbReference type="PANTHER" id="PTHR19282:SF456">
    <property type="entry name" value="CD63 MOLECULE"/>
    <property type="match status" value="1"/>
</dbReference>
<dbReference type="Proteomes" id="UP001549921">
    <property type="component" value="Unassembled WGS sequence"/>
</dbReference>
<feature type="transmembrane region" description="Helical" evidence="7">
    <location>
        <begin position="50"/>
        <end position="74"/>
    </location>
</feature>
<dbReference type="InterPro" id="IPR018503">
    <property type="entry name" value="Tetraspanin_CS"/>
</dbReference>
<evidence type="ECO:0000313" key="8">
    <source>
        <dbReference type="EMBL" id="KAL0829452.1"/>
    </source>
</evidence>
<reference evidence="8 9" key="1">
    <citation type="submission" date="2024-06" db="EMBL/GenBank/DDBJ databases">
        <title>A chromosome-level genome assembly of beet webworm, Loxostege sticticalis.</title>
        <authorList>
            <person name="Zhang Y."/>
        </authorList>
    </citation>
    <scope>NUCLEOTIDE SEQUENCE [LARGE SCALE GENOMIC DNA]</scope>
    <source>
        <strain evidence="8">AQ028</strain>
        <tissue evidence="8">Male pupae</tissue>
    </source>
</reference>
<dbReference type="PANTHER" id="PTHR19282">
    <property type="entry name" value="TETRASPANIN"/>
    <property type="match status" value="1"/>
</dbReference>
<dbReference type="InterPro" id="IPR008952">
    <property type="entry name" value="Tetraspanin_EC2_sf"/>
</dbReference>
<comment type="caution">
    <text evidence="8">The sequence shown here is derived from an EMBL/GenBank/DDBJ whole genome shotgun (WGS) entry which is preliminary data.</text>
</comment>
<keyword evidence="3 7" id="KW-0812">Transmembrane</keyword>
<dbReference type="PIRSF" id="PIRSF002419">
    <property type="entry name" value="Tetraspanin"/>
    <property type="match status" value="1"/>
</dbReference>
<evidence type="ECO:0000256" key="5">
    <source>
        <dbReference type="ARBA" id="ARBA00023136"/>
    </source>
</evidence>